<dbReference type="GO" id="GO:0005829">
    <property type="term" value="C:cytosol"/>
    <property type="evidence" value="ECO:0007669"/>
    <property type="project" value="TreeGrafter"/>
</dbReference>
<feature type="active site" description="Proton donor" evidence="5">
    <location>
        <position position="132"/>
    </location>
</feature>
<keyword evidence="9" id="KW-1185">Reference proteome</keyword>
<sequence length="179" mass="20360">MKFEPTPLKDAWVISLNRLGDDRGYFARAFCRKEFEDHGIDPTIAQCNTSFNKDAGTMRGMHYQVDPAAESKMVRCVRGALYDVIIDMRPKSPTYLKHFGIELTAENQQMLYVPGNFAHGFLTMEPDTQAFYMVGEFYTPTCERGLRHDDPAFGIEWPAPIEVISDKDKNWPLLDGGAK</sequence>
<proteinExistence type="inferred from homology"/>
<dbReference type="Proteomes" id="UP000346198">
    <property type="component" value="Unassembled WGS sequence"/>
</dbReference>
<dbReference type="InterPro" id="IPR011051">
    <property type="entry name" value="RmlC_Cupin_sf"/>
</dbReference>
<comment type="subunit">
    <text evidence="7">Homodimer.</text>
</comment>
<feature type="site" description="Participates in a stacking interaction with the thymidine ring of dTDP-4-oxo-6-deoxyglucose" evidence="6">
    <location>
        <position position="138"/>
    </location>
</feature>
<reference evidence="8 9" key="1">
    <citation type="submission" date="2019-04" db="EMBL/GenBank/DDBJ databases">
        <authorList>
            <person name="Van Vliet M D."/>
        </authorList>
    </citation>
    <scope>NUCLEOTIDE SEQUENCE [LARGE SCALE GENOMIC DNA]</scope>
    <source>
        <strain evidence="8 9">F21</strain>
    </source>
</reference>
<dbReference type="UniPathway" id="UPA00124"/>
<dbReference type="SUPFAM" id="SSF51182">
    <property type="entry name" value="RmlC-like cupins"/>
    <property type="match status" value="1"/>
</dbReference>
<feature type="active site" description="Proton acceptor" evidence="5">
    <location>
        <position position="62"/>
    </location>
</feature>
<evidence type="ECO:0000313" key="9">
    <source>
        <dbReference type="Proteomes" id="UP000346198"/>
    </source>
</evidence>
<dbReference type="InterPro" id="IPR000888">
    <property type="entry name" value="RmlC-like"/>
</dbReference>
<gene>
    <name evidence="8" type="primary">rfbC</name>
    <name evidence="8" type="ORF">SCARR_03731</name>
</gene>
<evidence type="ECO:0000256" key="7">
    <source>
        <dbReference type="RuleBase" id="RU364069"/>
    </source>
</evidence>
<dbReference type="Gene3D" id="2.60.120.10">
    <property type="entry name" value="Jelly Rolls"/>
    <property type="match status" value="1"/>
</dbReference>
<dbReference type="CDD" id="cd00438">
    <property type="entry name" value="cupin_RmlC"/>
    <property type="match status" value="1"/>
</dbReference>
<accession>A0A6C2UQU7</accession>
<dbReference type="EMBL" id="CAAHFH010000002">
    <property type="protein sequence ID" value="VGO21657.1"/>
    <property type="molecule type" value="Genomic_DNA"/>
</dbReference>
<comment type="catalytic activity">
    <reaction evidence="1 7">
        <text>dTDP-4-dehydro-6-deoxy-alpha-D-glucose = dTDP-4-dehydro-beta-L-rhamnose</text>
        <dbReference type="Rhea" id="RHEA:16969"/>
        <dbReference type="ChEBI" id="CHEBI:57649"/>
        <dbReference type="ChEBI" id="CHEBI:62830"/>
        <dbReference type="EC" id="5.1.3.13"/>
    </reaction>
</comment>
<evidence type="ECO:0000256" key="3">
    <source>
        <dbReference type="ARBA" id="ARBA00012098"/>
    </source>
</evidence>
<organism evidence="8 9">
    <name type="scientific">Pontiella sulfatireligans</name>
    <dbReference type="NCBI Taxonomy" id="2750658"/>
    <lineage>
        <taxon>Bacteria</taxon>
        <taxon>Pseudomonadati</taxon>
        <taxon>Kiritimatiellota</taxon>
        <taxon>Kiritimatiellia</taxon>
        <taxon>Kiritimatiellales</taxon>
        <taxon>Pontiellaceae</taxon>
        <taxon>Pontiella</taxon>
    </lineage>
</organism>
<dbReference type="GO" id="GO:0008830">
    <property type="term" value="F:dTDP-4-dehydrorhamnose 3,5-epimerase activity"/>
    <property type="evidence" value="ECO:0007669"/>
    <property type="project" value="UniProtKB-UniRule"/>
</dbReference>
<evidence type="ECO:0000256" key="5">
    <source>
        <dbReference type="PIRSR" id="PIRSR600888-1"/>
    </source>
</evidence>
<keyword evidence="7" id="KW-0413">Isomerase</keyword>
<dbReference type="PANTHER" id="PTHR21047:SF2">
    <property type="entry name" value="THYMIDINE DIPHOSPHO-4-KETO-RHAMNOSE 3,5-EPIMERASE"/>
    <property type="match status" value="1"/>
</dbReference>
<dbReference type="Pfam" id="PF00908">
    <property type="entry name" value="dTDP_sugar_isom"/>
    <property type="match status" value="1"/>
</dbReference>
<dbReference type="PANTHER" id="PTHR21047">
    <property type="entry name" value="DTDP-6-DEOXY-D-GLUCOSE-3,5 EPIMERASE"/>
    <property type="match status" value="1"/>
</dbReference>
<evidence type="ECO:0000313" key="8">
    <source>
        <dbReference type="EMBL" id="VGO21657.1"/>
    </source>
</evidence>
<dbReference type="InterPro" id="IPR014710">
    <property type="entry name" value="RmlC-like_jellyroll"/>
</dbReference>
<dbReference type="RefSeq" id="WP_136063097.1">
    <property type="nucleotide sequence ID" value="NZ_CAAHFH010000002.1"/>
</dbReference>
<dbReference type="NCBIfam" id="TIGR01221">
    <property type="entry name" value="rmlC"/>
    <property type="match status" value="1"/>
</dbReference>
<evidence type="ECO:0000256" key="4">
    <source>
        <dbReference type="ARBA" id="ARBA00019595"/>
    </source>
</evidence>
<comment type="function">
    <text evidence="2 7">Catalyzes the epimerization of the C3' and C5'positions of dTDP-6-deoxy-D-xylo-4-hexulose, forming dTDP-6-deoxy-L-lyxo-4-hexulose.</text>
</comment>
<dbReference type="GO" id="GO:0000271">
    <property type="term" value="P:polysaccharide biosynthetic process"/>
    <property type="evidence" value="ECO:0007669"/>
    <property type="project" value="TreeGrafter"/>
</dbReference>
<dbReference type="EC" id="5.1.3.13" evidence="3 7"/>
<dbReference type="GO" id="GO:0019305">
    <property type="term" value="P:dTDP-rhamnose biosynthetic process"/>
    <property type="evidence" value="ECO:0007669"/>
    <property type="project" value="UniProtKB-UniRule"/>
</dbReference>
<name>A0A6C2UQU7_9BACT</name>
<evidence type="ECO:0000256" key="1">
    <source>
        <dbReference type="ARBA" id="ARBA00001298"/>
    </source>
</evidence>
<comment type="similarity">
    <text evidence="7">Belongs to the dTDP-4-dehydrorhamnose 3,5-epimerase family.</text>
</comment>
<protein>
    <recommendedName>
        <fullName evidence="4 7">dTDP-4-dehydrorhamnose 3,5-epimerase</fullName>
        <ecNumber evidence="3 7">5.1.3.13</ecNumber>
    </recommendedName>
    <alternativeName>
        <fullName evidence="7">Thymidine diphospho-4-keto-rhamnose 3,5-epimerase</fullName>
    </alternativeName>
</protein>
<dbReference type="AlphaFoldDB" id="A0A6C2UQU7"/>
<evidence type="ECO:0000256" key="2">
    <source>
        <dbReference type="ARBA" id="ARBA00001997"/>
    </source>
</evidence>
<evidence type="ECO:0000256" key="6">
    <source>
        <dbReference type="PIRSR" id="PIRSR600888-3"/>
    </source>
</evidence>
<comment type="pathway">
    <text evidence="7">Carbohydrate biosynthesis; dTDP-L-rhamnose biosynthesis.</text>
</comment>